<organism evidence="1">
    <name type="scientific">marine sediment metagenome</name>
    <dbReference type="NCBI Taxonomy" id="412755"/>
    <lineage>
        <taxon>unclassified sequences</taxon>
        <taxon>metagenomes</taxon>
        <taxon>ecological metagenomes</taxon>
    </lineage>
</organism>
<proteinExistence type="predicted"/>
<gene>
    <name evidence="1" type="ORF">LCGC14_1679210</name>
</gene>
<protein>
    <submittedName>
        <fullName evidence="1">Uncharacterized protein</fullName>
    </submittedName>
</protein>
<accession>A0A0F9K4X6</accession>
<reference evidence="1" key="1">
    <citation type="journal article" date="2015" name="Nature">
        <title>Complex archaea that bridge the gap between prokaryotes and eukaryotes.</title>
        <authorList>
            <person name="Spang A."/>
            <person name="Saw J.H."/>
            <person name="Jorgensen S.L."/>
            <person name="Zaremba-Niedzwiedzka K."/>
            <person name="Martijn J."/>
            <person name="Lind A.E."/>
            <person name="van Eijk R."/>
            <person name="Schleper C."/>
            <person name="Guy L."/>
            <person name="Ettema T.J."/>
        </authorList>
    </citation>
    <scope>NUCLEOTIDE SEQUENCE</scope>
</reference>
<dbReference type="EMBL" id="LAZR01014527">
    <property type="protein sequence ID" value="KKM17098.1"/>
    <property type="molecule type" value="Genomic_DNA"/>
</dbReference>
<name>A0A0F9K4X6_9ZZZZ</name>
<dbReference type="AlphaFoldDB" id="A0A0F9K4X6"/>
<evidence type="ECO:0000313" key="1">
    <source>
        <dbReference type="EMBL" id="KKM17098.1"/>
    </source>
</evidence>
<comment type="caution">
    <text evidence="1">The sequence shown here is derived from an EMBL/GenBank/DDBJ whole genome shotgun (WGS) entry which is preliminary data.</text>
</comment>
<feature type="non-terminal residue" evidence="1">
    <location>
        <position position="99"/>
    </location>
</feature>
<sequence>MALNVPKPQFQDPLRSTVVRTADTEFENAINDQQNQIDAIIAPSAGNLIANGTFATDTIWTKGTGWTIGSGVASCDGTQGGTTDLSQASTIKIGQTIIV</sequence>